<reference evidence="2 3" key="1">
    <citation type="submission" date="2022-05" db="EMBL/GenBank/DDBJ databases">
        <title>Chromosome-level reference genomes for two strains of Caenorhabditis briggsae: an improved platform for comparative genomics.</title>
        <authorList>
            <person name="Stevens L."/>
            <person name="Andersen E.C."/>
        </authorList>
    </citation>
    <scope>NUCLEOTIDE SEQUENCE [LARGE SCALE GENOMIC DNA]</scope>
    <source>
        <strain evidence="2">QX1410_ONT</strain>
        <tissue evidence="2">Whole-organism</tissue>
    </source>
</reference>
<evidence type="ECO:0000256" key="1">
    <source>
        <dbReference type="SAM" id="Coils"/>
    </source>
</evidence>
<keyword evidence="1" id="KW-0175">Coiled coil</keyword>
<dbReference type="Proteomes" id="UP000827892">
    <property type="component" value="Chromosome X"/>
</dbReference>
<gene>
    <name evidence="2" type="ORF">L3Y34_013320</name>
</gene>
<evidence type="ECO:0000313" key="2">
    <source>
        <dbReference type="EMBL" id="ULT84582.1"/>
    </source>
</evidence>
<sequence length="806" mass="94548">MALQWRQFRLRDYFRVSENDMNVRNHGYQHILGSAIIGIPGDGDTRNRLYPNFVVNTQLFMGDGVKYFLIDKEDKRRLNEMRNNCQTLQEKYQTTKEVVRSLSKFQEFYPQKRVYLRLIQFRNYPAWNSDIVFFDGAVEVAAVVLKQQGAAPERIEEAERILARRQRDNEETKNVKTITIYDLNRIFERYGLDRSRITLVPDLCEFAYLKDCHQYADIVRTLSPHMNVVMDFKNVLFCIFTCGVQGSDVSPAHRGNRISGKNKMDRFRSLMQRYFRKRGNGRYIVASKVHNEIEKIMLDYNGPRERWHQYETRFLAYQSNQTISFKDFNLIAKALNINRYDVPSDFRGAYPIWMARVLFSIAHLQQAYKRPSLMTNCIIRQFSLRAPPGQENSVKITMMQIMAGRLLPMEETVEERRITRDRGRRTAERNAVRGDWSIPREFEKQIKFKHEIEAHLNLSQYVIREEDYEPLHIRRKFTPPTALPLVPDGWYFNRPAYIVTPIPPRRPQLVPPAAPRPITPRPVVQPPDPMPVRADSPEEFLNQNPADNNVPAPNPIRGRWMMRAADLARMWPVDLPAPQPANQFVPQLAPPPPVNPRNNHPDLFRRIDELRRLVQPADNFPNMNDMPQFVNWNQRLADVQDVQQNGNPFPPQLVAPQQPAPWNDDQNMDWDNDAERFVPPPINDFNNFNNFNAIDMPPMGQFGQWQFGQNDIQRIQPLVHHMALAAPAPQVDPQADPWAAQQRFMDWIAQAQEFMQQFALNVPNVPIDMDQIAQWHWDQIDIARQAWEQQELQNQLQNQFGVDQFQ</sequence>
<dbReference type="AlphaFoldDB" id="A0AAE8ZRE2"/>
<dbReference type="EMBL" id="CP090896">
    <property type="protein sequence ID" value="ULT84582.1"/>
    <property type="molecule type" value="Genomic_DNA"/>
</dbReference>
<organism evidence="2 3">
    <name type="scientific">Caenorhabditis briggsae</name>
    <dbReference type="NCBI Taxonomy" id="6238"/>
    <lineage>
        <taxon>Eukaryota</taxon>
        <taxon>Metazoa</taxon>
        <taxon>Ecdysozoa</taxon>
        <taxon>Nematoda</taxon>
        <taxon>Chromadorea</taxon>
        <taxon>Rhabditida</taxon>
        <taxon>Rhabditina</taxon>
        <taxon>Rhabditomorpha</taxon>
        <taxon>Rhabditoidea</taxon>
        <taxon>Rhabditidae</taxon>
        <taxon>Peloderinae</taxon>
        <taxon>Caenorhabditis</taxon>
    </lineage>
</organism>
<accession>A0AAE8ZRE2</accession>
<proteinExistence type="predicted"/>
<protein>
    <submittedName>
        <fullName evidence="2">Uncharacterized protein</fullName>
    </submittedName>
</protein>
<feature type="coiled-coil region" evidence="1">
    <location>
        <begin position="71"/>
        <end position="98"/>
    </location>
</feature>
<evidence type="ECO:0000313" key="3">
    <source>
        <dbReference type="Proteomes" id="UP000827892"/>
    </source>
</evidence>
<name>A0AAE8ZRE2_CAEBR</name>